<accession>A0A397UR46</accession>
<dbReference type="AlphaFoldDB" id="A0A397UR46"/>
<dbReference type="GO" id="GO:0030623">
    <property type="term" value="F:U5 snRNA binding"/>
    <property type="evidence" value="ECO:0007669"/>
    <property type="project" value="TreeGrafter"/>
</dbReference>
<organism evidence="2 3">
    <name type="scientific">Gigaspora rosea</name>
    <dbReference type="NCBI Taxonomy" id="44941"/>
    <lineage>
        <taxon>Eukaryota</taxon>
        <taxon>Fungi</taxon>
        <taxon>Fungi incertae sedis</taxon>
        <taxon>Mucoromycota</taxon>
        <taxon>Glomeromycotina</taxon>
        <taxon>Glomeromycetes</taxon>
        <taxon>Diversisporales</taxon>
        <taxon>Gigasporaceae</taxon>
        <taxon>Gigaspora</taxon>
    </lineage>
</organism>
<dbReference type="GO" id="GO:0003924">
    <property type="term" value="F:GTPase activity"/>
    <property type="evidence" value="ECO:0007669"/>
    <property type="project" value="InterPro"/>
</dbReference>
<comment type="caution">
    <text evidence="2">The sequence shown here is derived from an EMBL/GenBank/DDBJ whole genome shotgun (WGS) entry which is preliminary data.</text>
</comment>
<dbReference type="GO" id="GO:0071007">
    <property type="term" value="C:U2-type catalytic step 2 spliceosome"/>
    <property type="evidence" value="ECO:0007669"/>
    <property type="project" value="TreeGrafter"/>
</dbReference>
<dbReference type="PANTHER" id="PTHR42908">
    <property type="entry name" value="TRANSLATION ELONGATION FACTOR-RELATED"/>
    <property type="match status" value="1"/>
</dbReference>
<gene>
    <name evidence="2" type="ORF">C2G38_2042815</name>
</gene>
<reference evidence="2 3" key="1">
    <citation type="submission" date="2018-06" db="EMBL/GenBank/DDBJ databases">
        <title>Comparative genomics reveals the genomic features of Rhizophagus irregularis, R. cerebriforme, R. diaphanum and Gigaspora rosea, and their symbiotic lifestyle signature.</title>
        <authorList>
            <person name="Morin E."/>
            <person name="San Clemente H."/>
            <person name="Chen E.C.H."/>
            <person name="De La Providencia I."/>
            <person name="Hainaut M."/>
            <person name="Kuo A."/>
            <person name="Kohler A."/>
            <person name="Murat C."/>
            <person name="Tang N."/>
            <person name="Roy S."/>
            <person name="Loubradou J."/>
            <person name="Henrissat B."/>
            <person name="Grigoriev I.V."/>
            <person name="Corradi N."/>
            <person name="Roux C."/>
            <person name="Martin F.M."/>
        </authorList>
    </citation>
    <scope>NUCLEOTIDE SEQUENCE [LARGE SCALE GENOMIC DNA]</scope>
    <source>
        <strain evidence="2 3">DAOM 194757</strain>
    </source>
</reference>
<evidence type="ECO:0000313" key="3">
    <source>
        <dbReference type="Proteomes" id="UP000266673"/>
    </source>
</evidence>
<dbReference type="PANTHER" id="PTHR42908:SF6">
    <property type="entry name" value="116 KDA U5 SMALL NUCLEAR RIBONUCLEOPROTEIN COMPONENT"/>
    <property type="match status" value="1"/>
</dbReference>
<dbReference type="GO" id="GO:0046540">
    <property type="term" value="C:U4/U6 x U5 tri-snRNP complex"/>
    <property type="evidence" value="ECO:0007669"/>
    <property type="project" value="TreeGrafter"/>
</dbReference>
<keyword evidence="2" id="KW-0378">Hydrolase</keyword>
<name>A0A397UR46_9GLOM</name>
<dbReference type="OrthoDB" id="364892at2759"/>
<proteinExistence type="predicted"/>
<dbReference type="STRING" id="44941.A0A397UR46"/>
<evidence type="ECO:0000259" key="1">
    <source>
        <dbReference type="Pfam" id="PF00009"/>
    </source>
</evidence>
<feature type="domain" description="Tr-type G" evidence="1">
    <location>
        <begin position="1"/>
        <end position="48"/>
    </location>
</feature>
<dbReference type="EMBL" id="QKWP01001155">
    <property type="protein sequence ID" value="RIB11249.1"/>
    <property type="molecule type" value="Genomic_DNA"/>
</dbReference>
<dbReference type="InterPro" id="IPR000795">
    <property type="entry name" value="T_Tr_GTP-bd_dom"/>
</dbReference>
<dbReference type="SUPFAM" id="SSF52540">
    <property type="entry name" value="P-loop containing nucleoside triphosphate hydrolases"/>
    <property type="match status" value="1"/>
</dbReference>
<dbReference type="GO" id="GO:0000398">
    <property type="term" value="P:mRNA splicing, via spliceosome"/>
    <property type="evidence" value="ECO:0007669"/>
    <property type="project" value="TreeGrafter"/>
</dbReference>
<dbReference type="Gene3D" id="3.40.50.300">
    <property type="entry name" value="P-loop containing nucleotide triphosphate hydrolases"/>
    <property type="match status" value="1"/>
</dbReference>
<protein>
    <submittedName>
        <fullName evidence="2">P-loop containing nucleoside triphosphate hydrolase protein</fullName>
    </submittedName>
</protein>
<keyword evidence="3" id="KW-1185">Reference proteome</keyword>
<dbReference type="GO" id="GO:0005525">
    <property type="term" value="F:GTP binding"/>
    <property type="evidence" value="ECO:0007669"/>
    <property type="project" value="InterPro"/>
</dbReference>
<sequence length="153" mass="17605">MDTTGHVDFVDEVTAALRLYDVAVIVVDAIEGVIANTELVIWHVILENFIVHIGSLELKLPPNDAYYKLKHTIEEVNFIIRKGLKTKSQRSFVHFILEPLHKIYSQLNYCLAWLGWFYCIPPLNCRLRLGGFQQCLLFSFKPAILRFLTSVVV</sequence>
<dbReference type="Proteomes" id="UP000266673">
    <property type="component" value="Unassembled WGS sequence"/>
</dbReference>
<dbReference type="InterPro" id="IPR027417">
    <property type="entry name" value="P-loop_NTPase"/>
</dbReference>
<dbReference type="GO" id="GO:0005829">
    <property type="term" value="C:cytosol"/>
    <property type="evidence" value="ECO:0007669"/>
    <property type="project" value="TreeGrafter"/>
</dbReference>
<evidence type="ECO:0000313" key="2">
    <source>
        <dbReference type="EMBL" id="RIB11249.1"/>
    </source>
</evidence>
<dbReference type="Pfam" id="PF00009">
    <property type="entry name" value="GTP_EFTU"/>
    <property type="match status" value="1"/>
</dbReference>